<dbReference type="InterPro" id="IPR029068">
    <property type="entry name" value="Glyas_Bleomycin-R_OHBP_Dase"/>
</dbReference>
<reference evidence="3" key="1">
    <citation type="journal article" date="2019" name="Int. J. Syst. Evol. Microbiol.">
        <title>The Global Catalogue of Microorganisms (GCM) 10K type strain sequencing project: providing services to taxonomists for standard genome sequencing and annotation.</title>
        <authorList>
            <consortium name="The Broad Institute Genomics Platform"/>
            <consortium name="The Broad Institute Genome Sequencing Center for Infectious Disease"/>
            <person name="Wu L."/>
            <person name="Ma J."/>
        </authorList>
    </citation>
    <scope>NUCLEOTIDE SEQUENCE [LARGE SCALE GENOMIC DNA]</scope>
    <source>
        <strain evidence="3">KCTC 12848</strain>
    </source>
</reference>
<dbReference type="EMBL" id="JBHUJD010000031">
    <property type="protein sequence ID" value="MFD2312190.1"/>
    <property type="molecule type" value="Genomic_DNA"/>
</dbReference>
<name>A0ABW5EJF5_9GAMM</name>
<dbReference type="PROSITE" id="PS51819">
    <property type="entry name" value="VOC"/>
    <property type="match status" value="1"/>
</dbReference>
<accession>A0ABW5EJF5</accession>
<dbReference type="Gene3D" id="3.10.180.10">
    <property type="entry name" value="2,3-Dihydroxybiphenyl 1,2-Dioxygenase, domain 1"/>
    <property type="match status" value="1"/>
</dbReference>
<dbReference type="PANTHER" id="PTHR36437:SF2">
    <property type="entry name" value="GLYOXALASE_BLEOMYCIN RESISTANCE PROTEIN_DIOXYGENASE"/>
    <property type="match status" value="1"/>
</dbReference>
<dbReference type="InterPro" id="IPR004360">
    <property type="entry name" value="Glyas_Fos-R_dOase_dom"/>
</dbReference>
<evidence type="ECO:0000313" key="2">
    <source>
        <dbReference type="EMBL" id="MFD2312190.1"/>
    </source>
</evidence>
<protein>
    <submittedName>
        <fullName evidence="2">VOC family protein</fullName>
    </submittedName>
</protein>
<evidence type="ECO:0000313" key="3">
    <source>
        <dbReference type="Proteomes" id="UP001597425"/>
    </source>
</evidence>
<keyword evidence="3" id="KW-1185">Reference proteome</keyword>
<gene>
    <name evidence="2" type="ORF">ACFSKX_17350</name>
</gene>
<feature type="domain" description="VOC" evidence="1">
    <location>
        <begin position="3"/>
        <end position="126"/>
    </location>
</feature>
<comment type="caution">
    <text evidence="2">The sequence shown here is derived from an EMBL/GenBank/DDBJ whole genome shotgun (WGS) entry which is preliminary data.</text>
</comment>
<dbReference type="Proteomes" id="UP001597425">
    <property type="component" value="Unassembled WGS sequence"/>
</dbReference>
<evidence type="ECO:0000259" key="1">
    <source>
        <dbReference type="PROSITE" id="PS51819"/>
    </source>
</evidence>
<dbReference type="PANTHER" id="PTHR36437">
    <property type="entry name" value="GLYOXALASE/BLEOMYCIN RESISTANCE PROTEIN/DIOXYGENASE"/>
    <property type="match status" value="1"/>
</dbReference>
<dbReference type="SUPFAM" id="SSF54593">
    <property type="entry name" value="Glyoxalase/Bleomycin resistance protein/Dihydroxybiphenyl dioxygenase"/>
    <property type="match status" value="1"/>
</dbReference>
<organism evidence="2 3">
    <name type="scientific">Microbulbifer halophilus</name>
    <dbReference type="NCBI Taxonomy" id="453963"/>
    <lineage>
        <taxon>Bacteria</taxon>
        <taxon>Pseudomonadati</taxon>
        <taxon>Pseudomonadota</taxon>
        <taxon>Gammaproteobacteria</taxon>
        <taxon>Cellvibrionales</taxon>
        <taxon>Microbulbiferaceae</taxon>
        <taxon>Microbulbifer</taxon>
    </lineage>
</organism>
<dbReference type="Pfam" id="PF00903">
    <property type="entry name" value="Glyoxalase"/>
    <property type="match status" value="1"/>
</dbReference>
<dbReference type="InterPro" id="IPR037523">
    <property type="entry name" value="VOC_core"/>
</dbReference>
<dbReference type="RefSeq" id="WP_265723341.1">
    <property type="nucleotide sequence ID" value="NZ_JAPIVK010000047.1"/>
</dbReference>
<sequence>MISFGRMVILVKGYEDALSFYVEKLGLELSTDVEAGERRFIHLTFPRQKDAGVWLLKAETERDLAAVGRQAGDQPIGVLYTDSFYDEFDRLQGMGVRFLEQPVEAEGAISAHFSDLYGNKLVLVQVGNAEPV</sequence>
<proteinExistence type="predicted"/>